<evidence type="ECO:0000256" key="4">
    <source>
        <dbReference type="ARBA" id="ARBA00022174"/>
    </source>
</evidence>
<evidence type="ECO:0000256" key="3">
    <source>
        <dbReference type="ARBA" id="ARBA00009205"/>
    </source>
</evidence>
<gene>
    <name evidence="8" type="ORF">ACEWY4_009851</name>
</gene>
<organism evidence="8 9">
    <name type="scientific">Coilia grayii</name>
    <name type="common">Gray's grenadier anchovy</name>
    <dbReference type="NCBI Taxonomy" id="363190"/>
    <lineage>
        <taxon>Eukaryota</taxon>
        <taxon>Metazoa</taxon>
        <taxon>Chordata</taxon>
        <taxon>Craniata</taxon>
        <taxon>Vertebrata</taxon>
        <taxon>Euteleostomi</taxon>
        <taxon>Actinopterygii</taxon>
        <taxon>Neopterygii</taxon>
        <taxon>Teleostei</taxon>
        <taxon>Clupei</taxon>
        <taxon>Clupeiformes</taxon>
        <taxon>Clupeoidei</taxon>
        <taxon>Engraulidae</taxon>
        <taxon>Coilinae</taxon>
        <taxon>Coilia</taxon>
    </lineage>
</organism>
<dbReference type="InterPro" id="IPR029416">
    <property type="entry name" value="CFAP300"/>
</dbReference>
<comment type="function">
    <text evidence="1">Cilium- and flagellum-specific protein that plays a role in axonemal structure organization and motility. May play a role in outer and inner dynein arm assembly.</text>
</comment>
<dbReference type="PANTHER" id="PTHR31078:SF1">
    <property type="entry name" value="CILIA- AND FLAGELLA-ASSOCIATED PROTEIN 300"/>
    <property type="match status" value="1"/>
</dbReference>
<accession>A0ABD1K7Q1</accession>
<keyword evidence="6" id="KW-0206">Cytoskeleton</keyword>
<comment type="similarity">
    <text evidence="3">Belongs to the CFAP300 family.</text>
</comment>
<evidence type="ECO:0000313" key="8">
    <source>
        <dbReference type="EMBL" id="KAL2095132.1"/>
    </source>
</evidence>
<keyword evidence="5" id="KW-0963">Cytoplasm</keyword>
<dbReference type="AlphaFoldDB" id="A0ABD1K7Q1"/>
<evidence type="ECO:0000313" key="9">
    <source>
        <dbReference type="Proteomes" id="UP001591681"/>
    </source>
</evidence>
<sequence>MAGEHLDQKYVFSLLSSKTFPFLQNPEVSKRLMKWSMLGRLSAQAFNFDQMFYPYKKDEFVLVSLTWNVLHMVLQASLCTCFCIQDFFQDPCVMENLKVLQSRYWTTLGTKVTSVDVEVVPCSKVSMDIFDPLESGGVLRPSGHIVKCYHEIYGDFDELRNVLTIEDSDKYDLFGPAERKEFLFRLFKHICLGGELCQYEDTVSPYMDTVKVIYKDLVSVQKDCETKQIKIISTVLKVSACDSSGLCYPDSQDSEQSFAYLCVDPLKRHVYVLYHSFGTGLLS</sequence>
<dbReference type="PANTHER" id="PTHR31078">
    <property type="entry name" value="CILIA- AND FLAGELLA-ASSOCIATED PROTEIN 300"/>
    <property type="match status" value="1"/>
</dbReference>
<evidence type="ECO:0000256" key="2">
    <source>
        <dbReference type="ARBA" id="ARBA00004430"/>
    </source>
</evidence>
<evidence type="ECO:0000256" key="5">
    <source>
        <dbReference type="ARBA" id="ARBA00022490"/>
    </source>
</evidence>
<dbReference type="GO" id="GO:0005930">
    <property type="term" value="C:axoneme"/>
    <property type="evidence" value="ECO:0007669"/>
    <property type="project" value="UniProtKB-SubCell"/>
</dbReference>
<dbReference type="EMBL" id="JBHFQA010000008">
    <property type="protein sequence ID" value="KAL2095132.1"/>
    <property type="molecule type" value="Genomic_DNA"/>
</dbReference>
<comment type="subcellular location">
    <subcellularLocation>
        <location evidence="2">Cytoplasm</location>
        <location evidence="2">Cytoskeleton</location>
        <location evidence="2">Cilium axoneme</location>
    </subcellularLocation>
</comment>
<dbReference type="Pfam" id="PF14926">
    <property type="entry name" value="CFAP300"/>
    <property type="match status" value="2"/>
</dbReference>
<keyword evidence="7" id="KW-0966">Cell projection</keyword>
<evidence type="ECO:0000256" key="6">
    <source>
        <dbReference type="ARBA" id="ARBA00023212"/>
    </source>
</evidence>
<evidence type="ECO:0000256" key="1">
    <source>
        <dbReference type="ARBA" id="ARBA00002404"/>
    </source>
</evidence>
<comment type="caution">
    <text evidence="8">The sequence shown here is derived from an EMBL/GenBank/DDBJ whole genome shotgun (WGS) entry which is preliminary data.</text>
</comment>
<keyword evidence="9" id="KW-1185">Reference proteome</keyword>
<dbReference type="Proteomes" id="UP001591681">
    <property type="component" value="Unassembled WGS sequence"/>
</dbReference>
<name>A0ABD1K7Q1_9TELE</name>
<evidence type="ECO:0000256" key="7">
    <source>
        <dbReference type="ARBA" id="ARBA00023273"/>
    </source>
</evidence>
<reference evidence="8 9" key="1">
    <citation type="submission" date="2024-09" db="EMBL/GenBank/DDBJ databases">
        <title>A chromosome-level genome assembly of Gray's grenadier anchovy, Coilia grayii.</title>
        <authorList>
            <person name="Fu Z."/>
        </authorList>
    </citation>
    <scope>NUCLEOTIDE SEQUENCE [LARGE SCALE GENOMIC DNA]</scope>
    <source>
        <strain evidence="8">G4</strain>
        <tissue evidence="8">Muscle</tissue>
    </source>
</reference>
<proteinExistence type="inferred from homology"/>
<protein>
    <recommendedName>
        <fullName evidence="4">Cilia- and flagella-associated protein 300</fullName>
    </recommendedName>
</protein>